<sequence length="93" mass="10839">MPKELTLKNYMEDCVWELLDTVLEQDPEACKCEICRYDIAALALNELPPRYVVREKGALYTKASMLETQYRADIYSALTRALMKVKQNPRHQV</sequence>
<evidence type="ECO:0000313" key="2">
    <source>
        <dbReference type="Proteomes" id="UP000192569"/>
    </source>
</evidence>
<dbReference type="Pfam" id="PF10719">
    <property type="entry name" value="ComFB"/>
    <property type="match status" value="1"/>
</dbReference>
<protein>
    <submittedName>
        <fullName evidence="1">Competence protein ComFB</fullName>
    </submittedName>
</protein>
<dbReference type="EMBL" id="LT838272">
    <property type="protein sequence ID" value="SMB89414.1"/>
    <property type="molecule type" value="Genomic_DNA"/>
</dbReference>
<evidence type="ECO:0000313" key="1">
    <source>
        <dbReference type="EMBL" id="SMB89414.1"/>
    </source>
</evidence>
<proteinExistence type="predicted"/>
<dbReference type="RefSeq" id="WP_157109718.1">
    <property type="nucleotide sequence ID" value="NZ_LT838272.1"/>
</dbReference>
<dbReference type="STRING" id="698762.SAMN00808754_0148"/>
<reference evidence="1 2" key="1">
    <citation type="submission" date="2017-04" db="EMBL/GenBank/DDBJ databases">
        <authorList>
            <person name="Afonso C.L."/>
            <person name="Miller P.J."/>
            <person name="Scott M.A."/>
            <person name="Spackman E."/>
            <person name="Goraichik I."/>
            <person name="Dimitrov K.M."/>
            <person name="Suarez D.L."/>
            <person name="Swayne D.E."/>
        </authorList>
    </citation>
    <scope>NUCLEOTIDE SEQUENCE [LARGE SCALE GENOMIC DNA]</scope>
    <source>
        <strain evidence="1 2">ToBE</strain>
    </source>
</reference>
<organism evidence="1 2">
    <name type="scientific">Thermanaeromonas toyohensis ToBE</name>
    <dbReference type="NCBI Taxonomy" id="698762"/>
    <lineage>
        <taxon>Bacteria</taxon>
        <taxon>Bacillati</taxon>
        <taxon>Bacillota</taxon>
        <taxon>Clostridia</taxon>
        <taxon>Neomoorellales</taxon>
        <taxon>Neomoorellaceae</taxon>
        <taxon>Thermanaeromonas</taxon>
    </lineage>
</organism>
<dbReference type="OrthoDB" id="5616024at2"/>
<gene>
    <name evidence="1" type="ORF">SAMN00808754_0148</name>
</gene>
<dbReference type="AlphaFoldDB" id="A0A1W1V8V4"/>
<name>A0A1W1V8V4_9FIRM</name>
<dbReference type="Proteomes" id="UP000192569">
    <property type="component" value="Chromosome I"/>
</dbReference>
<dbReference type="InterPro" id="IPR019657">
    <property type="entry name" value="ComFB"/>
</dbReference>
<keyword evidence="2" id="KW-1185">Reference proteome</keyword>
<accession>A0A1W1V8V4</accession>